<dbReference type="InParanoid" id="H6C5A4"/>
<evidence type="ECO:0000313" key="2">
    <source>
        <dbReference type="Proteomes" id="UP000007304"/>
    </source>
</evidence>
<dbReference type="GeneID" id="20311592"/>
<gene>
    <name evidence="1" type="ORF">HMPREF1120_06953</name>
</gene>
<reference evidence="1" key="1">
    <citation type="submission" date="2011-07" db="EMBL/GenBank/DDBJ databases">
        <title>The Genome Sequence of Exophiala (Wangiella) dermatitidis NIH/UT8656.</title>
        <authorList>
            <consortium name="The Broad Institute Genome Sequencing Platform"/>
            <person name="Cuomo C."/>
            <person name="Wang Z."/>
            <person name="Hunicke-Smith S."/>
            <person name="Szanislo P.J."/>
            <person name="Earl A."/>
            <person name="Young S.K."/>
            <person name="Zeng Q."/>
            <person name="Gargeya S."/>
            <person name="Fitzgerald M."/>
            <person name="Haas B."/>
            <person name="Abouelleil A."/>
            <person name="Alvarado L."/>
            <person name="Arachchi H.M."/>
            <person name="Berlin A."/>
            <person name="Brown A."/>
            <person name="Chapman S.B."/>
            <person name="Chen Z."/>
            <person name="Dunbar C."/>
            <person name="Freedman E."/>
            <person name="Gearin G."/>
            <person name="Gellesch M."/>
            <person name="Goldberg J."/>
            <person name="Griggs A."/>
            <person name="Gujja S."/>
            <person name="Heiman D."/>
            <person name="Howarth C."/>
            <person name="Larson L."/>
            <person name="Lui A."/>
            <person name="MacDonald P.J.P."/>
            <person name="Montmayeur A."/>
            <person name="Murphy C."/>
            <person name="Neiman D."/>
            <person name="Pearson M."/>
            <person name="Priest M."/>
            <person name="Roberts A."/>
            <person name="Saif S."/>
            <person name="Shea T."/>
            <person name="Shenoy N."/>
            <person name="Sisk P."/>
            <person name="Stolte C."/>
            <person name="Sykes S."/>
            <person name="Wortman J."/>
            <person name="Nusbaum C."/>
            <person name="Birren B."/>
        </authorList>
    </citation>
    <scope>NUCLEOTIDE SEQUENCE</scope>
    <source>
        <strain evidence="1">NIH/UT8656</strain>
    </source>
</reference>
<name>H6C5A4_EXODN</name>
<dbReference type="HOGENOM" id="CLU_2812357_0_0_1"/>
<protein>
    <submittedName>
        <fullName evidence="1">Uncharacterized protein</fullName>
    </submittedName>
</protein>
<accession>H6C5A4</accession>
<dbReference type="RefSeq" id="XP_009159412.1">
    <property type="nucleotide sequence ID" value="XM_009161164.1"/>
</dbReference>
<dbReference type="VEuPathDB" id="FungiDB:HMPREF1120_06953"/>
<sequence length="67" mass="6740">MGIVSGLVNKPNQSAREIVDEMMTDAVRVLASAGNYLHGGVDSNDGGIGSSFGPAPTLVTPAAIAKL</sequence>
<keyword evidence="2" id="KW-1185">Reference proteome</keyword>
<dbReference type="AlphaFoldDB" id="H6C5A4"/>
<proteinExistence type="predicted"/>
<evidence type="ECO:0000313" key="1">
    <source>
        <dbReference type="EMBL" id="EHY58951.1"/>
    </source>
</evidence>
<dbReference type="Proteomes" id="UP000007304">
    <property type="component" value="Unassembled WGS sequence"/>
</dbReference>
<dbReference type="EMBL" id="JH226135">
    <property type="protein sequence ID" value="EHY58951.1"/>
    <property type="molecule type" value="Genomic_DNA"/>
</dbReference>
<organism evidence="1 2">
    <name type="scientific">Exophiala dermatitidis (strain ATCC 34100 / CBS 525.76 / NIH/UT8656)</name>
    <name type="common">Black yeast</name>
    <name type="synonym">Wangiella dermatitidis</name>
    <dbReference type="NCBI Taxonomy" id="858893"/>
    <lineage>
        <taxon>Eukaryota</taxon>
        <taxon>Fungi</taxon>
        <taxon>Dikarya</taxon>
        <taxon>Ascomycota</taxon>
        <taxon>Pezizomycotina</taxon>
        <taxon>Eurotiomycetes</taxon>
        <taxon>Chaetothyriomycetidae</taxon>
        <taxon>Chaetothyriales</taxon>
        <taxon>Herpotrichiellaceae</taxon>
        <taxon>Exophiala</taxon>
    </lineage>
</organism>